<comment type="caution">
    <text evidence="3">The sequence shown here is derived from an EMBL/GenBank/DDBJ whole genome shotgun (WGS) entry which is preliminary data.</text>
</comment>
<reference evidence="3" key="2">
    <citation type="submission" date="2020-09" db="EMBL/GenBank/DDBJ databases">
        <authorList>
            <person name="Sun Q."/>
            <person name="Zhou Y."/>
        </authorList>
    </citation>
    <scope>NUCLEOTIDE SEQUENCE</scope>
    <source>
        <strain evidence="3">CGMCC 4.7201</strain>
    </source>
</reference>
<feature type="region of interest" description="Disordered" evidence="1">
    <location>
        <begin position="87"/>
        <end position="126"/>
    </location>
</feature>
<sequence>MLGGLVLLWVGLGVDGLGVVGVGFGLGLTGPFVGVTDAVGFLVGLCFGFLCFFAFFGCADGLRDADRAAKVSVVGAEPPFGAALDSATVDEPWPPPVPPIATPAPTSAPTATEAAPSASGQRRRAL</sequence>
<keyword evidence="4" id="KW-1185">Reference proteome</keyword>
<organism evidence="3 4">
    <name type="scientific">Wenjunlia tyrosinilytica</name>
    <dbReference type="NCBI Taxonomy" id="1544741"/>
    <lineage>
        <taxon>Bacteria</taxon>
        <taxon>Bacillati</taxon>
        <taxon>Actinomycetota</taxon>
        <taxon>Actinomycetes</taxon>
        <taxon>Kitasatosporales</taxon>
        <taxon>Streptomycetaceae</taxon>
        <taxon>Wenjunlia</taxon>
    </lineage>
</organism>
<evidence type="ECO:0000313" key="3">
    <source>
        <dbReference type="EMBL" id="GGO85168.1"/>
    </source>
</evidence>
<keyword evidence="2" id="KW-1133">Transmembrane helix</keyword>
<dbReference type="Proteomes" id="UP000641932">
    <property type="component" value="Unassembled WGS sequence"/>
</dbReference>
<accession>A0A917ZMS1</accession>
<evidence type="ECO:0000313" key="4">
    <source>
        <dbReference type="Proteomes" id="UP000641932"/>
    </source>
</evidence>
<evidence type="ECO:0000256" key="1">
    <source>
        <dbReference type="SAM" id="MobiDB-lite"/>
    </source>
</evidence>
<proteinExistence type="predicted"/>
<dbReference type="AlphaFoldDB" id="A0A917ZMS1"/>
<feature type="transmembrane region" description="Helical" evidence="2">
    <location>
        <begin position="40"/>
        <end position="62"/>
    </location>
</feature>
<protein>
    <submittedName>
        <fullName evidence="3">Uncharacterized protein</fullName>
    </submittedName>
</protein>
<evidence type="ECO:0000256" key="2">
    <source>
        <dbReference type="SAM" id="Phobius"/>
    </source>
</evidence>
<dbReference type="EMBL" id="BMMS01000006">
    <property type="protein sequence ID" value="GGO85168.1"/>
    <property type="molecule type" value="Genomic_DNA"/>
</dbReference>
<keyword evidence="2" id="KW-0472">Membrane</keyword>
<keyword evidence="2" id="KW-0812">Transmembrane</keyword>
<feature type="compositionally biased region" description="Low complexity" evidence="1">
    <location>
        <begin position="103"/>
        <end position="118"/>
    </location>
</feature>
<name>A0A917ZMS1_9ACTN</name>
<reference evidence="3" key="1">
    <citation type="journal article" date="2014" name="Int. J. Syst. Evol. Microbiol.">
        <title>Complete genome sequence of Corynebacterium casei LMG S-19264T (=DSM 44701T), isolated from a smear-ripened cheese.</title>
        <authorList>
            <consortium name="US DOE Joint Genome Institute (JGI-PGF)"/>
            <person name="Walter F."/>
            <person name="Albersmeier A."/>
            <person name="Kalinowski J."/>
            <person name="Ruckert C."/>
        </authorList>
    </citation>
    <scope>NUCLEOTIDE SEQUENCE</scope>
    <source>
        <strain evidence="3">CGMCC 4.7201</strain>
    </source>
</reference>
<gene>
    <name evidence="3" type="ORF">GCM10012280_18330</name>
</gene>
<feature type="compositionally biased region" description="Pro residues" evidence="1">
    <location>
        <begin position="92"/>
        <end position="102"/>
    </location>
</feature>